<reference evidence="1 2" key="1">
    <citation type="journal article" date="2018" name="Biotechnol. Biofuels">
        <title>Integrative visual omics of the white-rot fungus Polyporus brumalis exposes the biotechnological potential of its oxidative enzymes for delignifying raw plant biomass.</title>
        <authorList>
            <person name="Miyauchi S."/>
            <person name="Rancon A."/>
            <person name="Drula E."/>
            <person name="Hage H."/>
            <person name="Chaduli D."/>
            <person name="Favel A."/>
            <person name="Grisel S."/>
            <person name="Henrissat B."/>
            <person name="Herpoel-Gimbert I."/>
            <person name="Ruiz-Duenas F.J."/>
            <person name="Chevret D."/>
            <person name="Hainaut M."/>
            <person name="Lin J."/>
            <person name="Wang M."/>
            <person name="Pangilinan J."/>
            <person name="Lipzen A."/>
            <person name="Lesage-Meessen L."/>
            <person name="Navarro D."/>
            <person name="Riley R."/>
            <person name="Grigoriev I.V."/>
            <person name="Zhou S."/>
            <person name="Raouche S."/>
            <person name="Rosso M.N."/>
        </authorList>
    </citation>
    <scope>NUCLEOTIDE SEQUENCE [LARGE SCALE GENOMIC DNA]</scope>
    <source>
        <strain evidence="1 2">BRFM 1820</strain>
    </source>
</reference>
<proteinExistence type="predicted"/>
<organism evidence="1 2">
    <name type="scientific">Lentinus brumalis</name>
    <dbReference type="NCBI Taxonomy" id="2498619"/>
    <lineage>
        <taxon>Eukaryota</taxon>
        <taxon>Fungi</taxon>
        <taxon>Dikarya</taxon>
        <taxon>Basidiomycota</taxon>
        <taxon>Agaricomycotina</taxon>
        <taxon>Agaricomycetes</taxon>
        <taxon>Polyporales</taxon>
        <taxon>Polyporaceae</taxon>
        <taxon>Lentinus</taxon>
    </lineage>
</organism>
<name>A0A371CSY3_9APHY</name>
<protein>
    <submittedName>
        <fullName evidence="1">Uncharacterized protein</fullName>
    </submittedName>
</protein>
<keyword evidence="2" id="KW-1185">Reference proteome</keyword>
<dbReference type="AlphaFoldDB" id="A0A371CSY3"/>
<sequence length="161" mass="18085">MPLHNCESLRWLTRRAQTLDILYNLGMELMRNKAGKAFWSQPTLYEAHRNAREQAGLPLHAPFASFGEWELTQILVESGSLSGLRTGLLRSDMFTRCRAAAPGDYASFSINRTFQETIDSVPGPSTPWKLIEITVTGNLRDAKGEVMKRWSIAGPVFLSRS</sequence>
<dbReference type="Proteomes" id="UP000256964">
    <property type="component" value="Unassembled WGS sequence"/>
</dbReference>
<evidence type="ECO:0000313" key="1">
    <source>
        <dbReference type="EMBL" id="RDX43381.1"/>
    </source>
</evidence>
<dbReference type="EMBL" id="KZ857466">
    <property type="protein sequence ID" value="RDX43381.1"/>
    <property type="molecule type" value="Genomic_DNA"/>
</dbReference>
<dbReference type="OrthoDB" id="2803297at2759"/>
<gene>
    <name evidence="1" type="ORF">OH76DRAFT_1487957</name>
</gene>
<accession>A0A371CSY3</accession>
<evidence type="ECO:0000313" key="2">
    <source>
        <dbReference type="Proteomes" id="UP000256964"/>
    </source>
</evidence>